<dbReference type="Proteomes" id="UP000239340">
    <property type="component" value="Chromosome"/>
</dbReference>
<feature type="domain" description="NAD-dependent epimerase/dehydratase" evidence="3">
    <location>
        <begin position="25"/>
        <end position="285"/>
    </location>
</feature>
<name>A0A2L0H8G4_RHIFR</name>
<dbReference type="PANTHER" id="PTHR43000">
    <property type="entry name" value="DTDP-D-GLUCOSE 4,6-DEHYDRATASE-RELATED"/>
    <property type="match status" value="1"/>
</dbReference>
<dbReference type="PROSITE" id="PS51257">
    <property type="entry name" value="PROKAR_LIPOPROTEIN"/>
    <property type="match status" value="1"/>
</dbReference>
<dbReference type="Pfam" id="PF01370">
    <property type="entry name" value="Epimerase"/>
    <property type="match status" value="1"/>
</dbReference>
<evidence type="ECO:0000256" key="2">
    <source>
        <dbReference type="ARBA" id="ARBA00007637"/>
    </source>
</evidence>
<gene>
    <name evidence="4" type="ORF">NXT3_CH03182</name>
</gene>
<evidence type="ECO:0000259" key="3">
    <source>
        <dbReference type="Pfam" id="PF01370"/>
    </source>
</evidence>
<dbReference type="SUPFAM" id="SSF51735">
    <property type="entry name" value="NAD(P)-binding Rossmann-fold domains"/>
    <property type="match status" value="1"/>
</dbReference>
<dbReference type="AlphaFoldDB" id="A0A2L0H8G4"/>
<protein>
    <submittedName>
        <fullName evidence="4">NAD-dependent epimerase/dehydratase family protein</fullName>
    </submittedName>
</protein>
<dbReference type="InterPro" id="IPR001509">
    <property type="entry name" value="Epimerase_deHydtase"/>
</dbReference>
<dbReference type="InterPro" id="IPR036291">
    <property type="entry name" value="NAD(P)-bd_dom_sf"/>
</dbReference>
<sequence>MSARSVDKRSGVAAPALSGKAAATLVVGGSGFLGCNLADSFLRDGEKVIVLDNLSRPGVERNLEWLVDNHGGAVEAEIADIRDLAAIEPVFKDAKAIFHFAAQTAVTTSLLQPVDDFETNARGTLNVLEAARRAGRRAPVIFASTNKVYGGLAGLEMEEAGDRYLPADAVTRRYGVGEAQPLDFSTPYGCSKGVADQYVLDYAKSFGLPTAVLRMSCVYGPRQFGTEDQGWVAHFLIRALAGEPISIYGDGKQVRDILHVGDAVAAYRALLTSIDRLHGRAFNLGGGPDNAVSLAEVLHEIELLTARRLMTEKCDWRAGDQLYFVADTRVLADAVGWRPHTGWRAGLRDLHAWLLQDWAEVSKSRFRDRPRRVTA</sequence>
<dbReference type="EMBL" id="CP024307">
    <property type="protein sequence ID" value="AUX77727.1"/>
    <property type="molecule type" value="Genomic_DNA"/>
</dbReference>
<dbReference type="RefSeq" id="WP_097526611.1">
    <property type="nucleotide sequence ID" value="NZ_CP024307.1"/>
</dbReference>
<evidence type="ECO:0000256" key="1">
    <source>
        <dbReference type="ARBA" id="ARBA00005125"/>
    </source>
</evidence>
<comment type="similarity">
    <text evidence="2">Belongs to the NAD(P)-dependent epimerase/dehydratase family.</text>
</comment>
<reference evidence="4 5" key="1">
    <citation type="submission" date="2017-10" db="EMBL/GenBank/DDBJ databases">
        <title>Analysis of the genome sequences of Rhizobium populations associated to common bean (phaseolus vulgaris).</title>
        <authorList>
            <person name="Bustos P."/>
            <person name="Santamaria R.I."/>
            <person name="Miranda-Sanchez F."/>
            <person name="Perez-Carrascal O."/>
            <person name="Juarez S."/>
            <person name="Lozano L."/>
            <person name="Martinez-Flores I."/>
            <person name="Vinuesa P."/>
            <person name="Martinez-Romero E."/>
            <person name="Cevallos M.A."/>
            <person name="Romero D."/>
            <person name="Davila G."/>
            <person name="Gonzalez V."/>
        </authorList>
    </citation>
    <scope>NUCLEOTIDE SEQUENCE [LARGE SCALE GENOMIC DNA]</scope>
    <source>
        <strain evidence="4 5">NXT3</strain>
    </source>
</reference>
<proteinExistence type="inferred from homology"/>
<dbReference type="Gene3D" id="3.40.50.720">
    <property type="entry name" value="NAD(P)-binding Rossmann-like Domain"/>
    <property type="match status" value="1"/>
</dbReference>
<evidence type="ECO:0000313" key="4">
    <source>
        <dbReference type="EMBL" id="AUX77727.1"/>
    </source>
</evidence>
<accession>A0A2L0H8G4</accession>
<organism evidence="4 5">
    <name type="scientific">Rhizobium fredii</name>
    <name type="common">Sinorhizobium fredii</name>
    <dbReference type="NCBI Taxonomy" id="380"/>
    <lineage>
        <taxon>Bacteria</taxon>
        <taxon>Pseudomonadati</taxon>
        <taxon>Pseudomonadota</taxon>
        <taxon>Alphaproteobacteria</taxon>
        <taxon>Hyphomicrobiales</taxon>
        <taxon>Rhizobiaceae</taxon>
        <taxon>Sinorhizobium/Ensifer group</taxon>
        <taxon>Sinorhizobium</taxon>
    </lineage>
</organism>
<evidence type="ECO:0000313" key="5">
    <source>
        <dbReference type="Proteomes" id="UP000239340"/>
    </source>
</evidence>
<comment type="pathway">
    <text evidence="1">Bacterial outer membrane biogenesis; LPS O-antigen biosynthesis.</text>
</comment>